<feature type="modified residue" description="4-aspartylphosphate" evidence="1">
    <location>
        <position position="214"/>
    </location>
</feature>
<evidence type="ECO:0000313" key="4">
    <source>
        <dbReference type="Proteomes" id="UP001216510"/>
    </source>
</evidence>
<evidence type="ECO:0000259" key="2">
    <source>
        <dbReference type="PROSITE" id="PS50110"/>
    </source>
</evidence>
<dbReference type="Pfam" id="PF08667">
    <property type="entry name" value="BetR"/>
    <property type="match status" value="1"/>
</dbReference>
<dbReference type="Pfam" id="PF00072">
    <property type="entry name" value="Response_reg"/>
    <property type="match status" value="1"/>
</dbReference>
<protein>
    <submittedName>
        <fullName evidence="3">Helix-turn-helix domain-containing protein</fullName>
    </submittedName>
</protein>
<feature type="domain" description="Response regulatory" evidence="2">
    <location>
        <begin position="165"/>
        <end position="285"/>
    </location>
</feature>
<dbReference type="EMBL" id="CP119083">
    <property type="protein sequence ID" value="WEF31560.1"/>
    <property type="molecule type" value="Genomic_DNA"/>
</dbReference>
<sequence length="287" mass="31632">MRSSTGTSSPLDCINKAVRSLMARNGVAARQHSNTLAEILGLSYSQAHRILNGGDWTILQLSAVAEYFGENLRSLLVGPETPVVISLGQPDKEAREATFVLGDYEIPCRVVVGAQLFHQPRNVDYVAVETPDGLQVMAADDRGDDVPRFKVDHLEISIRQANAPTIAVVDDEKPSADNLRDYLNDCGFQATSFYDSMTVEKANQERRFDGYVIDWVLGEQTSESLIRQIRTSVNPGAPIILLTGQYDTGRLNVSDVARVVRQFDVVYQEKPTRSPVIAAELSKVCDC</sequence>
<dbReference type="PROSITE" id="PS50110">
    <property type="entry name" value="RESPONSE_REGULATORY"/>
    <property type="match status" value="1"/>
</dbReference>
<proteinExistence type="predicted"/>
<gene>
    <name evidence="3" type="ORF">PX653_19135</name>
</gene>
<reference evidence="3 4" key="1">
    <citation type="submission" date="2023-02" db="EMBL/GenBank/DDBJ databases">
        <title>Gemone sequence of Telluria chitinolytica ACM 3522T.</title>
        <authorList>
            <person name="Frediansyah A."/>
            <person name="Miess H."/>
            <person name="Gross H."/>
        </authorList>
    </citation>
    <scope>NUCLEOTIDE SEQUENCE [LARGE SCALE GENOMIC DNA]</scope>
    <source>
        <strain evidence="3 4">ACM 3522</strain>
    </source>
</reference>
<evidence type="ECO:0000256" key="1">
    <source>
        <dbReference type="PROSITE-ProRule" id="PRU00169"/>
    </source>
</evidence>
<organism evidence="3 4">
    <name type="scientific">Pseudoduganella chitinolytica</name>
    <dbReference type="NCBI Taxonomy" id="34070"/>
    <lineage>
        <taxon>Bacteria</taxon>
        <taxon>Pseudomonadati</taxon>
        <taxon>Pseudomonadota</taxon>
        <taxon>Betaproteobacteria</taxon>
        <taxon>Burkholderiales</taxon>
        <taxon>Oxalobacteraceae</taxon>
        <taxon>Telluria group</taxon>
        <taxon>Pseudoduganella</taxon>
    </lineage>
</organism>
<keyword evidence="1" id="KW-0597">Phosphoprotein</keyword>
<dbReference type="SUPFAM" id="SSF52172">
    <property type="entry name" value="CheY-like"/>
    <property type="match status" value="1"/>
</dbReference>
<name>A0ABY8B6J8_9BURK</name>
<dbReference type="InterPro" id="IPR011006">
    <property type="entry name" value="CheY-like_superfamily"/>
</dbReference>
<dbReference type="Proteomes" id="UP001216510">
    <property type="component" value="Chromosome"/>
</dbReference>
<accession>A0ABY8B6J8</accession>
<dbReference type="Gene3D" id="3.40.50.2300">
    <property type="match status" value="1"/>
</dbReference>
<dbReference type="SMART" id="SM00448">
    <property type="entry name" value="REC"/>
    <property type="match status" value="1"/>
</dbReference>
<dbReference type="InterPro" id="IPR013975">
    <property type="entry name" value="Tscrpt_reg_BetR_N"/>
</dbReference>
<dbReference type="CDD" id="cd00156">
    <property type="entry name" value="REC"/>
    <property type="match status" value="1"/>
</dbReference>
<dbReference type="RefSeq" id="WP_277414331.1">
    <property type="nucleotide sequence ID" value="NZ_CP119083.1"/>
</dbReference>
<keyword evidence="4" id="KW-1185">Reference proteome</keyword>
<dbReference type="InterPro" id="IPR001789">
    <property type="entry name" value="Sig_transdc_resp-reg_receiver"/>
</dbReference>
<evidence type="ECO:0000313" key="3">
    <source>
        <dbReference type="EMBL" id="WEF31560.1"/>
    </source>
</evidence>